<feature type="region of interest" description="Disordered" evidence="1">
    <location>
        <begin position="655"/>
        <end position="697"/>
    </location>
</feature>
<name>A0A3M7GK21_HORWE</name>
<organism evidence="2 3">
    <name type="scientific">Hortaea werneckii</name>
    <name type="common">Black yeast</name>
    <name type="synonym">Cladosporium werneckii</name>
    <dbReference type="NCBI Taxonomy" id="91943"/>
    <lineage>
        <taxon>Eukaryota</taxon>
        <taxon>Fungi</taxon>
        <taxon>Dikarya</taxon>
        <taxon>Ascomycota</taxon>
        <taxon>Pezizomycotina</taxon>
        <taxon>Dothideomycetes</taxon>
        <taxon>Dothideomycetidae</taxon>
        <taxon>Mycosphaerellales</taxon>
        <taxon>Teratosphaeriaceae</taxon>
        <taxon>Hortaea</taxon>
    </lineage>
</organism>
<comment type="caution">
    <text evidence="2">The sequence shown here is derived from an EMBL/GenBank/DDBJ whole genome shotgun (WGS) entry which is preliminary data.</text>
</comment>
<feature type="region of interest" description="Disordered" evidence="1">
    <location>
        <begin position="103"/>
        <end position="197"/>
    </location>
</feature>
<feature type="region of interest" description="Disordered" evidence="1">
    <location>
        <begin position="1"/>
        <end position="38"/>
    </location>
</feature>
<protein>
    <submittedName>
        <fullName evidence="2">Uncharacterized protein</fullName>
    </submittedName>
</protein>
<dbReference type="EMBL" id="QWIS01000214">
    <property type="protein sequence ID" value="RMZ01343.1"/>
    <property type="molecule type" value="Genomic_DNA"/>
</dbReference>
<feature type="region of interest" description="Disordered" evidence="1">
    <location>
        <begin position="512"/>
        <end position="547"/>
    </location>
</feature>
<feature type="region of interest" description="Disordered" evidence="1">
    <location>
        <begin position="60"/>
        <end position="79"/>
    </location>
</feature>
<feature type="compositionally biased region" description="Polar residues" evidence="1">
    <location>
        <begin position="667"/>
        <end position="679"/>
    </location>
</feature>
<dbReference type="Proteomes" id="UP000280598">
    <property type="component" value="Unassembled WGS sequence"/>
</dbReference>
<sequence length="697" mass="75381">MASDLGSAIDDSFEPNFFQYQPSEPYQDETQSWYNGPRSGHWSISSSIGSAIDDRCPTVWGQDSIRDGGNVAEGAPPRPIEGDLLRKLGRTVIEGKVAEAAAEEALRKQAPSELSKHETSRPEIVAPPAGFYIPKTVGGKDLKRRKEAAIGSLSLAPPRSQQATNQPKPPQEKPSVAPKQAEKTASVHSLKLPPPANIVRIKSKDGREAVVPMTRLPPVPALPELAPEAVEKIKARAKAEALRRREEEKRERDARLAAEALMSGVIPGKSYGEQSKQGDGKSTARRQQEKAVRDQQYTTRQQTAYEKRLFEPRVVSGRESAKDSAVGFSGLFSPEPPAASVRSEGKALSAKSLSQAVKNINANSRNNEIATSAKGEGAAGETVGWSLKNGGQHSKFSAAVSRSSHRDHAIGSSGWEQPEHMPAQVQVPNVLRQSSRRSPTIFAGKGWISPHPLSRSSTLFASPPQSHISLPKGEGRTMSYDEWKAVQGGHRNFSRTSSYVSRRVSELAASIAQEAHGQESPRASGKGSQAYHKASVESEHGSQRPSSIISLKESVKAISQHSKQSARWTVFEPAEDEKAAQWDGGKADGWDELPRFDGIIDHDGASAMGSSKAYEKHLSDVLKNHRPHRHGDSGAIHDSGYGGPKIQLEMPWDRTKGGASTARPRLQPSTIITMDTSTPPAFESPGSVQGRMWCDGA</sequence>
<feature type="region of interest" description="Disordered" evidence="1">
    <location>
        <begin position="264"/>
        <end position="344"/>
    </location>
</feature>
<accession>A0A3M7GK21</accession>
<feature type="compositionally biased region" description="Polar residues" evidence="1">
    <location>
        <begin position="18"/>
        <end position="34"/>
    </location>
</feature>
<proteinExistence type="predicted"/>
<gene>
    <name evidence="2" type="ORF">D0860_07645</name>
</gene>
<reference evidence="2 3" key="1">
    <citation type="journal article" date="2018" name="BMC Genomics">
        <title>Genomic evidence for intraspecific hybridization in a clonal and extremely halotolerant yeast.</title>
        <authorList>
            <person name="Gostincar C."/>
            <person name="Stajich J.E."/>
            <person name="Zupancic J."/>
            <person name="Zalar P."/>
            <person name="Gunde-Cimerman N."/>
        </authorList>
    </citation>
    <scope>NUCLEOTIDE SEQUENCE [LARGE SCALE GENOMIC DNA]</scope>
    <source>
        <strain evidence="2 3">EXF-562</strain>
    </source>
</reference>
<evidence type="ECO:0000313" key="2">
    <source>
        <dbReference type="EMBL" id="RMZ01343.1"/>
    </source>
</evidence>
<dbReference type="AlphaFoldDB" id="A0A3M7GK21"/>
<feature type="compositionally biased region" description="Polar residues" evidence="1">
    <location>
        <begin position="295"/>
        <end position="304"/>
    </location>
</feature>
<dbReference type="VEuPathDB" id="FungiDB:BTJ68_14306"/>
<evidence type="ECO:0000256" key="1">
    <source>
        <dbReference type="SAM" id="MobiDB-lite"/>
    </source>
</evidence>
<evidence type="ECO:0000313" key="3">
    <source>
        <dbReference type="Proteomes" id="UP000280598"/>
    </source>
</evidence>